<sequence>MSIAWLPSLIPGKDDACVAQSSLADLHVRHVPVAWADYFKPFGCQRVELPTYAFQRHQLQSLGSSSGSDQANEWEKQVCSIKIDWAPDLSVGLPQARAKSRNCLVVLRTRSPLTLSWACGAYVARLEQHHVKFHGWMQDQLDLAASCRLGPDSDKWTLDGPQERRRHMLRVAEQSVDGELNFDRPTSASLHLNQFAVSSLAEMEARTQASLRHIENFHGAKVATVAREFGVTRDQLRCRLQGRPPKIGQRARNTRLSQPEEKALCRYIDRLDNVNLAVRVEFVTDAANCILRERSGQSGAPTVGLNWTSRFLKRHGYFKKRQTKLHAERQVSEDITRVNEYRYFQRLQQVVEDNGIPAEDIWNMDETGFRIGVGKDQLIVTKRKRAHYFGTPENRESATAIEAISTTSSKRLLILDGHGSHHTRQFIEYCDNHDIIPFGMPPNLTHILQPLDVVVFQPLKHYHAKALDVMVRDGLINITKLEFLSCIQQVRLQAFKESTIRSAFRKTGIFPFNPQVVLQCLEARQAKTPTPPPNSGPHSSPFETPLTLRQINKVADKLEMVLEDDESLDPDFSHDLSRFIRGSLSLATELVTLVQTKRDLGRTKMAERIRKQRKAMKNIMLQSGGVLSVAQGREMVQQREDDQIARARKVVEGAEKKAHNARKRWFEEAAKKARQWRASGRLERVEVCDSERGTRWLKRF</sequence>
<dbReference type="GO" id="GO:0005634">
    <property type="term" value="C:nucleus"/>
    <property type="evidence" value="ECO:0007669"/>
    <property type="project" value="TreeGrafter"/>
</dbReference>
<dbReference type="Gene3D" id="3.30.70.3290">
    <property type="match status" value="1"/>
</dbReference>
<protein>
    <recommendedName>
        <fullName evidence="4">HTH CENPB-type domain-containing protein</fullName>
    </recommendedName>
</protein>
<dbReference type="EMBL" id="KQ030603">
    <property type="protein sequence ID" value="KJZ70837.1"/>
    <property type="molecule type" value="Genomic_DNA"/>
</dbReference>
<dbReference type="AlphaFoldDB" id="A0A0F7ZXJ6"/>
<dbReference type="PANTHER" id="PTHR19303:SF74">
    <property type="entry name" value="POGO TRANSPOSABLE ELEMENT WITH KRAB DOMAIN"/>
    <property type="match status" value="1"/>
</dbReference>
<feature type="compositionally biased region" description="Polar residues" evidence="3">
    <location>
        <begin position="536"/>
        <end position="545"/>
    </location>
</feature>
<dbReference type="PANTHER" id="PTHR19303">
    <property type="entry name" value="TRANSPOSON"/>
    <property type="match status" value="1"/>
</dbReference>
<proteinExistence type="predicted"/>
<dbReference type="InterPro" id="IPR050863">
    <property type="entry name" value="CenT-Element_Derived"/>
</dbReference>
<evidence type="ECO:0000313" key="5">
    <source>
        <dbReference type="EMBL" id="KJZ70837.1"/>
    </source>
</evidence>
<gene>
    <name evidence="5" type="ORF">HIM_09751</name>
</gene>
<dbReference type="GO" id="GO:0003677">
    <property type="term" value="F:DNA binding"/>
    <property type="evidence" value="ECO:0007669"/>
    <property type="project" value="UniProtKB-KW"/>
</dbReference>
<dbReference type="InterPro" id="IPR004875">
    <property type="entry name" value="DDE_SF_endonuclease_dom"/>
</dbReference>
<reference evidence="5 6" key="1">
    <citation type="journal article" date="2014" name="Genome Biol. Evol.">
        <title>Comparative genomics and transcriptomics analyses reveal divergent lifestyle features of nematode endoparasitic fungus Hirsutella minnesotensis.</title>
        <authorList>
            <person name="Lai Y."/>
            <person name="Liu K."/>
            <person name="Zhang X."/>
            <person name="Zhang X."/>
            <person name="Li K."/>
            <person name="Wang N."/>
            <person name="Shu C."/>
            <person name="Wu Y."/>
            <person name="Wang C."/>
            <person name="Bushley K.E."/>
            <person name="Xiang M."/>
            <person name="Liu X."/>
        </authorList>
    </citation>
    <scope>NUCLEOTIDE SEQUENCE [LARGE SCALE GENOMIC DNA]</scope>
    <source>
        <strain evidence="5 6">3608</strain>
    </source>
</reference>
<dbReference type="InterPro" id="IPR001227">
    <property type="entry name" value="Ac_transferase_dom_sf"/>
</dbReference>
<dbReference type="Proteomes" id="UP000054481">
    <property type="component" value="Unassembled WGS sequence"/>
</dbReference>
<dbReference type="PROSITE" id="PS51253">
    <property type="entry name" value="HTH_CENPB"/>
    <property type="match status" value="1"/>
</dbReference>
<dbReference type="Gene3D" id="3.40.366.10">
    <property type="entry name" value="Malonyl-Coenzyme A Acyl Carrier Protein, domain 2"/>
    <property type="match status" value="1"/>
</dbReference>
<dbReference type="InterPro" id="IPR006600">
    <property type="entry name" value="HTH_CenpB_DNA-bd_dom"/>
</dbReference>
<organism evidence="5 6">
    <name type="scientific">Hirsutella minnesotensis 3608</name>
    <dbReference type="NCBI Taxonomy" id="1043627"/>
    <lineage>
        <taxon>Eukaryota</taxon>
        <taxon>Fungi</taxon>
        <taxon>Dikarya</taxon>
        <taxon>Ascomycota</taxon>
        <taxon>Pezizomycotina</taxon>
        <taxon>Sordariomycetes</taxon>
        <taxon>Hypocreomycetidae</taxon>
        <taxon>Hypocreales</taxon>
        <taxon>Ophiocordycipitaceae</taxon>
        <taxon>Hirsutella</taxon>
    </lineage>
</organism>
<evidence type="ECO:0000256" key="3">
    <source>
        <dbReference type="SAM" id="MobiDB-lite"/>
    </source>
</evidence>
<accession>A0A0F7ZXJ6</accession>
<dbReference type="GO" id="GO:0016740">
    <property type="term" value="F:transferase activity"/>
    <property type="evidence" value="ECO:0007669"/>
    <property type="project" value="InterPro"/>
</dbReference>
<evidence type="ECO:0000256" key="2">
    <source>
        <dbReference type="SAM" id="Coils"/>
    </source>
</evidence>
<keyword evidence="1" id="KW-0238">DNA-binding</keyword>
<dbReference type="OrthoDB" id="5014592at2759"/>
<feature type="coiled-coil region" evidence="2">
    <location>
        <begin position="637"/>
        <end position="664"/>
    </location>
</feature>
<keyword evidence="6" id="KW-1185">Reference proteome</keyword>
<dbReference type="Pfam" id="PF03184">
    <property type="entry name" value="DDE_1"/>
    <property type="match status" value="1"/>
</dbReference>
<evidence type="ECO:0000259" key="4">
    <source>
        <dbReference type="PROSITE" id="PS51253"/>
    </source>
</evidence>
<evidence type="ECO:0000256" key="1">
    <source>
        <dbReference type="ARBA" id="ARBA00023125"/>
    </source>
</evidence>
<keyword evidence="2" id="KW-0175">Coiled coil</keyword>
<dbReference type="Pfam" id="PF03221">
    <property type="entry name" value="HTH_Tnp_Tc5"/>
    <property type="match status" value="1"/>
</dbReference>
<feature type="region of interest" description="Disordered" evidence="3">
    <location>
        <begin position="526"/>
        <end position="545"/>
    </location>
</feature>
<name>A0A0F7ZXJ6_9HYPO</name>
<evidence type="ECO:0000313" key="6">
    <source>
        <dbReference type="Proteomes" id="UP000054481"/>
    </source>
</evidence>
<feature type="domain" description="HTH CENPB-type" evidence="4">
    <location>
        <begin position="248"/>
        <end position="321"/>
    </location>
</feature>